<dbReference type="PROSITE" id="PS50072">
    <property type="entry name" value="CSA_PPIASE_2"/>
    <property type="match status" value="1"/>
</dbReference>
<keyword evidence="3" id="KW-0539">Nucleus</keyword>
<protein>
    <recommendedName>
        <fullName evidence="4">Spliceosome-associated protein CWC27 homolog</fullName>
    </recommendedName>
    <alternativeName>
        <fullName evidence="5">Probable inactive peptidyl-prolyl cis-trans isomerase CWC27 homolog</fullName>
    </alternativeName>
</protein>
<evidence type="ECO:0000256" key="3">
    <source>
        <dbReference type="ARBA" id="ARBA00023242"/>
    </source>
</evidence>
<dbReference type="Gene3D" id="2.40.100.10">
    <property type="entry name" value="Cyclophilin-like"/>
    <property type="match status" value="1"/>
</dbReference>
<dbReference type="Pfam" id="PF00160">
    <property type="entry name" value="Pro_isomerase"/>
    <property type="match status" value="1"/>
</dbReference>
<evidence type="ECO:0000313" key="8">
    <source>
        <dbReference type="EMBL" id="OAD56393.1"/>
    </source>
</evidence>
<dbReference type="InterPro" id="IPR044666">
    <property type="entry name" value="Cyclophilin_A-like"/>
</dbReference>
<organism evidence="8 9">
    <name type="scientific">Eufriesea mexicana</name>
    <dbReference type="NCBI Taxonomy" id="516756"/>
    <lineage>
        <taxon>Eukaryota</taxon>
        <taxon>Metazoa</taxon>
        <taxon>Ecdysozoa</taxon>
        <taxon>Arthropoda</taxon>
        <taxon>Hexapoda</taxon>
        <taxon>Insecta</taxon>
        <taxon>Pterygota</taxon>
        <taxon>Neoptera</taxon>
        <taxon>Endopterygota</taxon>
        <taxon>Hymenoptera</taxon>
        <taxon>Apocrita</taxon>
        <taxon>Aculeata</taxon>
        <taxon>Apoidea</taxon>
        <taxon>Anthophila</taxon>
        <taxon>Apidae</taxon>
        <taxon>Eufriesea</taxon>
    </lineage>
</organism>
<sequence length="134" mass="15171">MGQRNSKTCRNFIQLSVDGYWDDTILHRIIKGFITQGGDPAGTGEGSKIYGEPFKATLSSKNKRTEILNNPFSDILPRIIVQESEEVKDRSKTKPAGVKDFNLLSFGEEAEDDDEESVLLNKKFSGDRKYFKNY</sequence>
<dbReference type="SUPFAM" id="SSF50891">
    <property type="entry name" value="Cyclophilin-like"/>
    <property type="match status" value="1"/>
</dbReference>
<keyword evidence="9" id="KW-1185">Reference proteome</keyword>
<evidence type="ECO:0000256" key="5">
    <source>
        <dbReference type="ARBA" id="ARBA00042090"/>
    </source>
</evidence>
<evidence type="ECO:0000313" key="9">
    <source>
        <dbReference type="Proteomes" id="UP000250275"/>
    </source>
</evidence>
<name>A0A310SJA7_9HYME</name>
<accession>A0A310SJA7</accession>
<dbReference type="InterPro" id="IPR002130">
    <property type="entry name" value="Cyclophilin-type_PPIase_dom"/>
</dbReference>
<gene>
    <name evidence="8" type="ORF">WN48_03437</name>
</gene>
<dbReference type="InterPro" id="IPR029000">
    <property type="entry name" value="Cyclophilin-like_dom_sf"/>
</dbReference>
<feature type="domain" description="PPIase cyclophilin-type" evidence="7">
    <location>
        <begin position="1"/>
        <end position="54"/>
    </location>
</feature>
<dbReference type="PANTHER" id="PTHR45625">
    <property type="entry name" value="PEPTIDYL-PROLYL CIS-TRANS ISOMERASE-RELATED"/>
    <property type="match status" value="1"/>
</dbReference>
<comment type="subunit">
    <text evidence="6">Part of the activated spliceosome B/catalytic step 1 spliceosome, one of the forms of the spliceosome which has a well-formed active site but still cannot catalyze the branching reaction and is composed at least of 52 proteins, the U2, U5 and U6 snRNAs and the pre-mRNA. Recruited during early steps of activated spliceosome B maturation, it is probably one of the first proteins released from this complex as he matures to the spliceosome C complex. Component of the minor spliceosome, which splices U12-type introns.</text>
</comment>
<dbReference type="AlphaFoldDB" id="A0A310SJA7"/>
<dbReference type="EMBL" id="KQ761997">
    <property type="protein sequence ID" value="OAD56393.1"/>
    <property type="molecule type" value="Genomic_DNA"/>
</dbReference>
<evidence type="ECO:0000256" key="1">
    <source>
        <dbReference type="ARBA" id="ARBA00004123"/>
    </source>
</evidence>
<dbReference type="PANTHER" id="PTHR45625:SF6">
    <property type="entry name" value="SPLICEOSOME-ASSOCIATED PROTEIN CWC27 HOMOLOG"/>
    <property type="match status" value="1"/>
</dbReference>
<comment type="subcellular location">
    <subcellularLocation>
        <location evidence="1">Nucleus</location>
    </subcellularLocation>
</comment>
<evidence type="ECO:0000259" key="7">
    <source>
        <dbReference type="PROSITE" id="PS50072"/>
    </source>
</evidence>
<comment type="similarity">
    <text evidence="2">Belongs to the cyclophilin-type PPIase family.</text>
</comment>
<evidence type="ECO:0000256" key="6">
    <source>
        <dbReference type="ARBA" id="ARBA00046368"/>
    </source>
</evidence>
<dbReference type="GO" id="GO:0071013">
    <property type="term" value="C:catalytic step 2 spliceosome"/>
    <property type="evidence" value="ECO:0007669"/>
    <property type="project" value="TreeGrafter"/>
</dbReference>
<dbReference type="Proteomes" id="UP000250275">
    <property type="component" value="Unassembled WGS sequence"/>
</dbReference>
<evidence type="ECO:0000256" key="2">
    <source>
        <dbReference type="ARBA" id="ARBA00007365"/>
    </source>
</evidence>
<evidence type="ECO:0000256" key="4">
    <source>
        <dbReference type="ARBA" id="ARBA00040027"/>
    </source>
</evidence>
<dbReference type="GO" id="GO:0003755">
    <property type="term" value="F:peptidyl-prolyl cis-trans isomerase activity"/>
    <property type="evidence" value="ECO:0007669"/>
    <property type="project" value="InterPro"/>
</dbReference>
<keyword evidence="8" id="KW-0413">Isomerase</keyword>
<reference evidence="8 9" key="1">
    <citation type="submission" date="2015-07" db="EMBL/GenBank/DDBJ databases">
        <title>The genome of Eufriesea mexicana.</title>
        <authorList>
            <person name="Pan H."/>
            <person name="Kapheim K."/>
        </authorList>
    </citation>
    <scope>NUCLEOTIDE SEQUENCE [LARGE SCALE GENOMIC DNA]</scope>
    <source>
        <strain evidence="8">0111107269</strain>
        <tissue evidence="8">Whole body</tissue>
    </source>
</reference>
<proteinExistence type="inferred from homology"/>